<dbReference type="GO" id="GO:0000045">
    <property type="term" value="P:autophagosome assembly"/>
    <property type="evidence" value="ECO:0007669"/>
    <property type="project" value="TreeGrafter"/>
</dbReference>
<feature type="region of interest" description="Disordered" evidence="12">
    <location>
        <begin position="281"/>
        <end position="312"/>
    </location>
</feature>
<dbReference type="GO" id="GO:0043495">
    <property type="term" value="F:protein-membrane adaptor activity"/>
    <property type="evidence" value="ECO:0007669"/>
    <property type="project" value="TreeGrafter"/>
</dbReference>
<dbReference type="RefSeq" id="XP_022099405.1">
    <property type="nucleotide sequence ID" value="XM_022243713.1"/>
</dbReference>
<gene>
    <name evidence="14" type="primary">LOC110983966</name>
</gene>
<comment type="similarity">
    <text evidence="3">Belongs to the ATG2 family.</text>
</comment>
<dbReference type="PANTHER" id="PTHR13190:SF1">
    <property type="entry name" value="AUTOPHAGY-RELATED 2, ISOFORM A"/>
    <property type="match status" value="1"/>
</dbReference>
<comment type="catalytic activity">
    <reaction evidence="10">
        <text>a 1,2-diacyl-sn-glycero-3-phospho-L-serine(in) = a 1,2-diacyl-sn-glycero-3-phospho-L-serine(out)</text>
        <dbReference type="Rhea" id="RHEA:38663"/>
        <dbReference type="ChEBI" id="CHEBI:57262"/>
    </reaction>
</comment>
<keyword evidence="6" id="KW-0256">Endoplasmic reticulum</keyword>
<evidence type="ECO:0000256" key="6">
    <source>
        <dbReference type="ARBA" id="ARBA00022824"/>
    </source>
</evidence>
<comment type="subcellular location">
    <subcellularLocation>
        <location evidence="1">Endoplasmic reticulum membrane</location>
        <topology evidence="1">Peripheral membrane protein</topology>
    </subcellularLocation>
    <subcellularLocation>
        <location evidence="2">Preautophagosomal structure membrane</location>
        <topology evidence="2">Peripheral membrane protein</topology>
    </subcellularLocation>
</comment>
<evidence type="ECO:0000313" key="13">
    <source>
        <dbReference type="Proteomes" id="UP000694845"/>
    </source>
</evidence>
<evidence type="ECO:0000256" key="4">
    <source>
        <dbReference type="ARBA" id="ARBA00018070"/>
    </source>
</evidence>
<feature type="region of interest" description="Disordered" evidence="12">
    <location>
        <begin position="1883"/>
        <end position="1912"/>
    </location>
</feature>
<feature type="compositionally biased region" description="Polar residues" evidence="12">
    <location>
        <begin position="1842"/>
        <end position="1853"/>
    </location>
</feature>
<feature type="region of interest" description="Disordered" evidence="12">
    <location>
        <begin position="138"/>
        <end position="170"/>
    </location>
</feature>
<dbReference type="GO" id="GO:0034727">
    <property type="term" value="P:piecemeal microautophagy of the nucleus"/>
    <property type="evidence" value="ECO:0007669"/>
    <property type="project" value="TreeGrafter"/>
</dbReference>
<name>A0A8B7Z3P7_ACAPL</name>
<dbReference type="Pfam" id="PF13329">
    <property type="entry name" value="ATG2_CAD"/>
    <property type="match status" value="3"/>
</dbReference>
<keyword evidence="8" id="KW-0445">Lipid transport</keyword>
<evidence type="ECO:0000256" key="10">
    <source>
        <dbReference type="ARBA" id="ARBA00024479"/>
    </source>
</evidence>
<feature type="compositionally biased region" description="Low complexity" evidence="12">
    <location>
        <begin position="156"/>
        <end position="166"/>
    </location>
</feature>
<comment type="catalytic activity">
    <reaction evidence="11">
        <text>a 1,2-diacyl-sn-glycero-3-phosphoethanolamine(in) = a 1,2-diacyl-sn-glycero-3-phosphoethanolamine(out)</text>
        <dbReference type="Rhea" id="RHEA:38895"/>
        <dbReference type="ChEBI" id="CHEBI:64612"/>
    </reaction>
</comment>
<dbReference type="GO" id="GO:0034045">
    <property type="term" value="C:phagophore assembly site membrane"/>
    <property type="evidence" value="ECO:0007669"/>
    <property type="project" value="UniProtKB-SubCell"/>
</dbReference>
<evidence type="ECO:0000313" key="14">
    <source>
        <dbReference type="RefSeq" id="XP_022099405.1"/>
    </source>
</evidence>
<feature type="compositionally biased region" description="Basic and acidic residues" evidence="12">
    <location>
        <begin position="2189"/>
        <end position="2207"/>
    </location>
</feature>
<keyword evidence="7" id="KW-0072">Autophagy</keyword>
<feature type="region of interest" description="Disordered" evidence="12">
    <location>
        <begin position="575"/>
        <end position="607"/>
    </location>
</feature>
<feature type="region of interest" description="Disordered" evidence="12">
    <location>
        <begin position="524"/>
        <end position="553"/>
    </location>
</feature>
<protein>
    <recommendedName>
        <fullName evidence="4">Autophagy-related protein 2</fullName>
    </recommendedName>
</protein>
<keyword evidence="9" id="KW-0472">Membrane</keyword>
<dbReference type="Proteomes" id="UP000694845">
    <property type="component" value="Unplaced"/>
</dbReference>
<evidence type="ECO:0000256" key="7">
    <source>
        <dbReference type="ARBA" id="ARBA00023006"/>
    </source>
</evidence>
<dbReference type="GO" id="GO:0000422">
    <property type="term" value="P:autophagy of mitochondrion"/>
    <property type="evidence" value="ECO:0007669"/>
    <property type="project" value="TreeGrafter"/>
</dbReference>
<evidence type="ECO:0000256" key="2">
    <source>
        <dbReference type="ARBA" id="ARBA00004623"/>
    </source>
</evidence>
<organism evidence="13 14">
    <name type="scientific">Acanthaster planci</name>
    <name type="common">Crown-of-thorns starfish</name>
    <dbReference type="NCBI Taxonomy" id="133434"/>
    <lineage>
        <taxon>Eukaryota</taxon>
        <taxon>Metazoa</taxon>
        <taxon>Echinodermata</taxon>
        <taxon>Eleutherozoa</taxon>
        <taxon>Asterozoa</taxon>
        <taxon>Asteroidea</taxon>
        <taxon>Valvatacea</taxon>
        <taxon>Valvatida</taxon>
        <taxon>Acanthasteridae</taxon>
        <taxon>Acanthaster</taxon>
    </lineage>
</organism>
<dbReference type="InterPro" id="IPR026849">
    <property type="entry name" value="ATG2"/>
</dbReference>
<feature type="compositionally biased region" description="Polar residues" evidence="12">
    <location>
        <begin position="581"/>
        <end position="594"/>
    </location>
</feature>
<feature type="region of interest" description="Disordered" evidence="12">
    <location>
        <begin position="1840"/>
        <end position="1867"/>
    </location>
</feature>
<evidence type="ECO:0000256" key="5">
    <source>
        <dbReference type="ARBA" id="ARBA00022448"/>
    </source>
</evidence>
<dbReference type="GO" id="GO:0061723">
    <property type="term" value="P:glycophagy"/>
    <property type="evidence" value="ECO:0007669"/>
    <property type="project" value="TreeGrafter"/>
</dbReference>
<evidence type="ECO:0000256" key="1">
    <source>
        <dbReference type="ARBA" id="ARBA00004406"/>
    </source>
</evidence>
<dbReference type="OrthoDB" id="18982at2759"/>
<dbReference type="GO" id="GO:0061709">
    <property type="term" value="P:reticulophagy"/>
    <property type="evidence" value="ECO:0007669"/>
    <property type="project" value="TreeGrafter"/>
</dbReference>
<reference evidence="14" key="1">
    <citation type="submission" date="2025-08" db="UniProtKB">
        <authorList>
            <consortium name="RefSeq"/>
        </authorList>
    </citation>
    <scope>IDENTIFICATION</scope>
</reference>
<keyword evidence="5" id="KW-0813">Transport</keyword>
<feature type="compositionally biased region" description="Polar residues" evidence="12">
    <location>
        <begin position="1676"/>
        <end position="1686"/>
    </location>
</feature>
<evidence type="ECO:0000256" key="8">
    <source>
        <dbReference type="ARBA" id="ARBA00023055"/>
    </source>
</evidence>
<dbReference type="PANTHER" id="PTHR13190">
    <property type="entry name" value="AUTOPHAGY-RELATED 2, ISOFORM A"/>
    <property type="match status" value="1"/>
</dbReference>
<keyword evidence="13" id="KW-1185">Reference proteome</keyword>
<dbReference type="GO" id="GO:0006869">
    <property type="term" value="P:lipid transport"/>
    <property type="evidence" value="ECO:0007669"/>
    <property type="project" value="UniProtKB-KW"/>
</dbReference>
<proteinExistence type="inferred from homology"/>
<evidence type="ECO:0000256" key="3">
    <source>
        <dbReference type="ARBA" id="ARBA00009714"/>
    </source>
</evidence>
<evidence type="ECO:0000256" key="12">
    <source>
        <dbReference type="SAM" id="MobiDB-lite"/>
    </source>
</evidence>
<dbReference type="KEGG" id="aplc:110983966"/>
<dbReference type="GO" id="GO:0061908">
    <property type="term" value="C:phagophore"/>
    <property type="evidence" value="ECO:0007669"/>
    <property type="project" value="TreeGrafter"/>
</dbReference>
<feature type="compositionally biased region" description="Polar residues" evidence="12">
    <location>
        <begin position="524"/>
        <end position="536"/>
    </location>
</feature>
<feature type="region of interest" description="Disordered" evidence="12">
    <location>
        <begin position="2184"/>
        <end position="2207"/>
    </location>
</feature>
<accession>A0A8B7Z3P7</accession>
<feature type="region of interest" description="Disordered" evidence="12">
    <location>
        <begin position="1652"/>
        <end position="1707"/>
    </location>
</feature>
<dbReference type="GeneID" id="110983966"/>
<sequence length="2207" mass="244559">MPWYFPWPDYIKKKACRYLLQHYVGSFQEEKLTLDQLSVDLYSGTGTVKDVKLDVWALNELLESVAAPVEMRDGTVGSISVEIPWSALLTANSKVEIKGLKLTFQPKYRLNTEASGSATSSMMDSMWTSMSMTSSMQLAQECLKRDSSETDPDLASPSSSSSSSSSQPFEGPELLAQMIESVLTRVEMTLIDTIIRLEHVPQGCQSGIALELHIERLRFFDEGAHSGPQDQGSSVDASRVPHFQPAAVAHKNFQMMGVTVHCEEFPEDQRHTVVRAPSVDVHRRDPPDAFPSLAHSPEMPPQHTQIDQGGDGAGEDLRVGGGSGRGGGLELLGSCIVGECAGKQEVKVRVKQHEHIAGPKAEVETYLGSINLFLSPRQVHLLLELFSGFLSPATSDVTSTRGSQPNKPMQPEDFQRIESELQEQLSRDRLQRQEERLRRESWGLKEDEEEQGCGDMFTMQSLMDDDDLFFSMTGSLMSMSHTGTLDDMETSFTSTVSSSSTDTSRTGSSLPRVVYGNTIYRGPSLTSFGTPVPKTTQPKRSRSKKGLREQLDDPTAELTRYKLRFSSLSLTVLHNDPARTPLNNTSPAGGSRTAQGADRGRASGQDALQERSEDFFRVLGKQGYGKKDQGEWKERFARACPYDHLRLTAAPVTLDCDRKSAPNVTAVTADLSFGLLELYECLFDRPRNSSSGSFGHGRFADDLPSCQHIEVLSFKEEDSVANEYVAVKPSLGIRLKSIQRSSSQGSQRRIIHKPKSEVSVDLGHLSCEFDVTIVDRLYTLLHPQSVGLAKASVGNGAYRSLYGGVVNLNKQAVFNQALEDTPSGLDQFLDIRVSCPVAHVAFRFPIPDLRELSDCVWWKRSLREEILHLELQEMEFRTMLGDGKPYQTLLLQCRELQSSLQIGPLESPISFLRVKDGNGDINSTDRDFDWPKLVVKLYPESEKSVFEDVGDRSASPPVNSWEGACHFEKPEVSPFSSKWVMYDSEKMVMPGDQEEMREFSEKAIGSARIVVDLVAPSVNILLPSKDFVELLYNRFGYDVLLWQPAAPTPRDCNDGYPSVGLPRLDLAGHLAGMSMQERFTMCQSGLYVDSDSDPEEDSSGFYTTLRQKSAHQVQSGNSQSFLALNLTINHGKLTMCTPLKESPFHGDTMLEIEDGSLFTVTDYKGCANLSYLCLQANRIALYHNGRVDSPLQTGPLPHATWAPPDHLQCCIYLSDGGVPSKLGGSVGNGAGSSNMVALAMKMFFNTETNIKNIECAVGVRGATLRHYMSKPEHSWLVQLSDFFDVVDEEVLGYDMPSVVTEFHAHFWGCGIDYRPLNLPLRTYVMAETLSISSNLVYEAKESLLRFLVDDAAVFLSDRCNERSVDIRNNYVCVLDLGMLEVALRMSTVKDKNPKIDLKVSNNIVHLRTCADSCTALARLILYLASDGDHSPPQHSPAQQQWGDHQKLPTEQTDVDDEEPFVINGQPVSDSPIGRGNHLDQMQQLMDEAMRDVRSGMSPPPGEGSPINIACTLKRDGDLFLFPNEDQANEEDAVLEASPHHHRSLNGLPQPVSGHFEMTAEDEAEDGFFNDEEFCVLDDPGMGVLRTQGEPEVQCLEDTPIAIQEDHFARPLGRGDQLNAPAHFPTAVMKYTLQEMTVVWHIYGGNDFGPASPRKLSVPDVPSSSPARPSTPDRSRTMPSNTSSPASRKTKERQQQLSWYERGGPGRDHSTLMELQMNKVRFQHSQYPDEAQQRSRQILLISDIEVRDRLANSQINKFMYLYSSEARPRRTHANMVLVKALHIRPDPNLAAEECCLRISLQPLRLNVDQDSLFFLHDFFNKVSADAGRVPIPETKEHLHHYATSPTKAHTTSVATPVDTPISRPQSLSPASIEHWLADGMEEEDEDLYDGRGFEGNSLGGSDQTDPEHEPLSEAHNAPSLVATETNAQGAGAPIFFRSFVFSPDVPIKLDYEGKRVDMEQGTLMGLLMGLGQLNHSELTLKRLHNRHGLLGIDKLILYAINEWANDIKKTQLPSLLGGVGPMHSLVQLVQGMVDLVRLPVEQYRKDGRLMRGFQRGASSFGTSTAMAAVELTNRMVRLLQAAAETAYDMVSPGPSVSSRAITYGPFGQSRLARQPADFREGMANAFNVVREGLEDAALAMVQAAREEHQHKGVSGAVGGILRQIPPTVIKPLILASEATSSVLGGVRNQMRPDARKEDSEKWRSERNK</sequence>
<evidence type="ECO:0000256" key="9">
    <source>
        <dbReference type="ARBA" id="ARBA00023136"/>
    </source>
</evidence>
<evidence type="ECO:0000256" key="11">
    <source>
        <dbReference type="ARBA" id="ARBA00024615"/>
    </source>
</evidence>
<dbReference type="GO" id="GO:0032266">
    <property type="term" value="F:phosphatidylinositol-3-phosphate binding"/>
    <property type="evidence" value="ECO:0007669"/>
    <property type="project" value="TreeGrafter"/>
</dbReference>
<dbReference type="GO" id="GO:0005789">
    <property type="term" value="C:endoplasmic reticulum membrane"/>
    <property type="evidence" value="ECO:0007669"/>
    <property type="project" value="UniProtKB-SubCell"/>
</dbReference>